<proteinExistence type="predicted"/>
<feature type="non-terminal residue" evidence="2">
    <location>
        <position position="1"/>
    </location>
</feature>
<organism evidence="2">
    <name type="scientific">Nothobranchius kadleci</name>
    <name type="common">African annual killifish</name>
    <dbReference type="NCBI Taxonomy" id="1051664"/>
    <lineage>
        <taxon>Eukaryota</taxon>
        <taxon>Metazoa</taxon>
        <taxon>Chordata</taxon>
        <taxon>Craniata</taxon>
        <taxon>Vertebrata</taxon>
        <taxon>Euteleostomi</taxon>
        <taxon>Actinopterygii</taxon>
        <taxon>Neopterygii</taxon>
        <taxon>Teleostei</taxon>
        <taxon>Neoteleostei</taxon>
        <taxon>Acanthomorphata</taxon>
        <taxon>Ovalentaria</taxon>
        <taxon>Atherinomorphae</taxon>
        <taxon>Cyprinodontiformes</taxon>
        <taxon>Nothobranchiidae</taxon>
        <taxon>Nothobranchius</taxon>
    </lineage>
</organism>
<accession>A0A1A8EK29</accession>
<feature type="chain" id="PRO_5008369181" evidence="1">
    <location>
        <begin position="17"/>
        <end position="78"/>
    </location>
</feature>
<evidence type="ECO:0000313" key="2">
    <source>
        <dbReference type="EMBL" id="SBQ45440.1"/>
    </source>
</evidence>
<gene>
    <name evidence="2" type="primary">ZNF219</name>
</gene>
<reference evidence="2" key="1">
    <citation type="submission" date="2016-05" db="EMBL/GenBank/DDBJ databases">
        <authorList>
            <person name="Lavstsen T."/>
            <person name="Jespersen J.S."/>
        </authorList>
    </citation>
    <scope>NUCLEOTIDE SEQUENCE</scope>
    <source>
        <tissue evidence="2">Brain</tissue>
    </source>
</reference>
<keyword evidence="1" id="KW-0732">Signal</keyword>
<reference evidence="2" key="2">
    <citation type="submission" date="2016-06" db="EMBL/GenBank/DDBJ databases">
        <title>The genome of a short-lived fish provides insights into sex chromosome evolution and the genetic control of aging.</title>
        <authorList>
            <person name="Reichwald K."/>
            <person name="Felder M."/>
            <person name="Petzold A."/>
            <person name="Koch P."/>
            <person name="Groth M."/>
            <person name="Platzer M."/>
        </authorList>
    </citation>
    <scope>NUCLEOTIDE SEQUENCE</scope>
    <source>
        <tissue evidence="2">Brain</tissue>
    </source>
</reference>
<sequence>VPLICITALFFFKVFLNDCPKEKQIDDFVIFLLLSVSACSRMLSKESLADRSFILSDYTLTNNLSTIYLFKVVLGCCE</sequence>
<name>A0A1A8EK29_NOTKA</name>
<dbReference type="AlphaFoldDB" id="A0A1A8EK29"/>
<dbReference type="EMBL" id="HAEA01016959">
    <property type="protein sequence ID" value="SBQ45440.1"/>
    <property type="molecule type" value="Transcribed_RNA"/>
</dbReference>
<evidence type="ECO:0000256" key="1">
    <source>
        <dbReference type="SAM" id="SignalP"/>
    </source>
</evidence>
<feature type="signal peptide" evidence="1">
    <location>
        <begin position="1"/>
        <end position="16"/>
    </location>
</feature>
<protein>
    <submittedName>
        <fullName evidence="2">Zinc finger protein 219</fullName>
    </submittedName>
</protein>